<evidence type="ECO:0000256" key="5">
    <source>
        <dbReference type="ARBA" id="ARBA00023136"/>
    </source>
</evidence>
<keyword evidence="9" id="KW-1185">Reference proteome</keyword>
<dbReference type="STRING" id="499555.BJL86_3302"/>
<feature type="transmembrane region" description="Helical" evidence="7">
    <location>
        <begin position="178"/>
        <end position="201"/>
    </location>
</feature>
<dbReference type="NCBIfam" id="TIGR03408">
    <property type="entry name" value="urea_trans_UrtC"/>
    <property type="match status" value="1"/>
</dbReference>
<dbReference type="EMBL" id="CP015961">
    <property type="protein sequence ID" value="ANI94061.1"/>
    <property type="molecule type" value="Genomic_DNA"/>
</dbReference>
<evidence type="ECO:0000313" key="8">
    <source>
        <dbReference type="EMBL" id="ANI94061.1"/>
    </source>
</evidence>
<dbReference type="PANTHER" id="PTHR30482">
    <property type="entry name" value="HIGH-AFFINITY BRANCHED-CHAIN AMINO ACID TRANSPORT SYSTEM PERMEASE"/>
    <property type="match status" value="1"/>
</dbReference>
<dbReference type="AlphaFoldDB" id="A0A173LQW4"/>
<dbReference type="InterPro" id="IPR043428">
    <property type="entry name" value="LivM-like"/>
</dbReference>
<feature type="transmembrane region" description="Helical" evidence="7">
    <location>
        <begin position="352"/>
        <end position="375"/>
    </location>
</feature>
<proteinExistence type="predicted"/>
<organism evidence="8 9">
    <name type="scientific">Dietzia timorensis</name>
    <dbReference type="NCBI Taxonomy" id="499555"/>
    <lineage>
        <taxon>Bacteria</taxon>
        <taxon>Bacillati</taxon>
        <taxon>Actinomycetota</taxon>
        <taxon>Actinomycetes</taxon>
        <taxon>Mycobacteriales</taxon>
        <taxon>Dietziaceae</taxon>
        <taxon>Dietzia</taxon>
    </lineage>
</organism>
<feature type="transmembrane region" description="Helical" evidence="7">
    <location>
        <begin position="325"/>
        <end position="346"/>
    </location>
</feature>
<dbReference type="InterPro" id="IPR017778">
    <property type="entry name" value="ABC_transptr_urea_perm_UrtC"/>
</dbReference>
<keyword evidence="5 7" id="KW-0472">Membrane</keyword>
<keyword evidence="2" id="KW-1003">Cell membrane</keyword>
<evidence type="ECO:0000256" key="4">
    <source>
        <dbReference type="ARBA" id="ARBA00022989"/>
    </source>
</evidence>
<feature type="transmembrane region" description="Helical" evidence="7">
    <location>
        <begin position="299"/>
        <end position="318"/>
    </location>
</feature>
<gene>
    <name evidence="8" type="ORF">BJL86_3302</name>
</gene>
<keyword evidence="3 7" id="KW-0812">Transmembrane</keyword>
<dbReference type="Pfam" id="PF02653">
    <property type="entry name" value="BPD_transp_2"/>
    <property type="match status" value="1"/>
</dbReference>
<evidence type="ECO:0000256" key="7">
    <source>
        <dbReference type="SAM" id="Phobius"/>
    </source>
</evidence>
<evidence type="ECO:0000256" key="3">
    <source>
        <dbReference type="ARBA" id="ARBA00022692"/>
    </source>
</evidence>
<evidence type="ECO:0000256" key="2">
    <source>
        <dbReference type="ARBA" id="ARBA00022475"/>
    </source>
</evidence>
<comment type="subcellular location">
    <subcellularLocation>
        <location evidence="1">Cell membrane</location>
        <topology evidence="1">Multi-pass membrane protein</topology>
    </subcellularLocation>
</comment>
<accession>A0A173LQW4</accession>
<sequence>MTVTNRADHAPATQHATGDVSPDSGHKDQSPMTSDATPARPRWIFLAGLAVAAVLVFIVAPLVLPPFRLNLLAKFFCYAMVATGIGLAWGRGGMLTLGQGVYFGIGAYAMAMFLKLSDTADQGAEVPEFMTLAGRDALPGYWEPFANPVFTVAVILVLPPLAAFGFGYLVFHRKVKGAYFAILSQALAAAAAIFLVSQATLGGSNGLNQFRGFFGYVIYDPANRVALYMLTGAALIGCVLLVRQLMYSRFGELLVAVRDQEERVRFLGYDPALIKATAYAVAALTASVGGALFVPVVGIISPSSIGIAPSIAFLIGVAIGGRTTLLGPVLGAIGVAWAQTTFSEAYPSQWTYLQGLLFIVVVGFLPGGLASLLIARRRRARAADAGSAGDTAITSAKETSS</sequence>
<feature type="transmembrane region" description="Helical" evidence="7">
    <location>
        <begin position="272"/>
        <end position="293"/>
    </location>
</feature>
<protein>
    <submittedName>
        <fullName evidence="8">High-affinity branched-chain amino acid transport system permease protein LivM</fullName>
    </submittedName>
</protein>
<feature type="transmembrane region" description="Helical" evidence="7">
    <location>
        <begin position="149"/>
        <end position="171"/>
    </location>
</feature>
<dbReference type="CDD" id="cd06581">
    <property type="entry name" value="TM_PBP1_LivM_like"/>
    <property type="match status" value="1"/>
</dbReference>
<keyword evidence="4 7" id="KW-1133">Transmembrane helix</keyword>
<dbReference type="GO" id="GO:0005886">
    <property type="term" value="C:plasma membrane"/>
    <property type="evidence" value="ECO:0007669"/>
    <property type="project" value="UniProtKB-SubCell"/>
</dbReference>
<name>A0A173LQW4_9ACTN</name>
<evidence type="ECO:0000256" key="1">
    <source>
        <dbReference type="ARBA" id="ARBA00004651"/>
    </source>
</evidence>
<feature type="transmembrane region" description="Helical" evidence="7">
    <location>
        <begin position="221"/>
        <end position="242"/>
    </location>
</feature>
<dbReference type="KEGG" id="dtm:BJL86_3302"/>
<dbReference type="Proteomes" id="UP000186104">
    <property type="component" value="Chromosome"/>
</dbReference>
<dbReference type="PANTHER" id="PTHR30482:SF4">
    <property type="entry name" value="SLR1201 PROTEIN"/>
    <property type="match status" value="1"/>
</dbReference>
<evidence type="ECO:0000256" key="6">
    <source>
        <dbReference type="SAM" id="MobiDB-lite"/>
    </source>
</evidence>
<evidence type="ECO:0000313" key="9">
    <source>
        <dbReference type="Proteomes" id="UP000186104"/>
    </source>
</evidence>
<feature type="transmembrane region" description="Helical" evidence="7">
    <location>
        <begin position="43"/>
        <end position="64"/>
    </location>
</feature>
<dbReference type="GO" id="GO:0015658">
    <property type="term" value="F:branched-chain amino acid transmembrane transporter activity"/>
    <property type="evidence" value="ECO:0007669"/>
    <property type="project" value="InterPro"/>
</dbReference>
<feature type="transmembrane region" description="Helical" evidence="7">
    <location>
        <begin position="71"/>
        <end position="89"/>
    </location>
</feature>
<dbReference type="InterPro" id="IPR001851">
    <property type="entry name" value="ABC_transp_permease"/>
</dbReference>
<feature type="region of interest" description="Disordered" evidence="6">
    <location>
        <begin position="1"/>
        <end position="36"/>
    </location>
</feature>
<reference evidence="8 9" key="1">
    <citation type="submission" date="2016-06" db="EMBL/GenBank/DDBJ databases">
        <title>Complete genome sequence of a saline-alkali tolerant type strain Dietzia timorensis ID05-A0528T.</title>
        <authorList>
            <person name="Wu X."/>
        </authorList>
    </citation>
    <scope>NUCLEOTIDE SEQUENCE [LARGE SCALE GENOMIC DNA]</scope>
    <source>
        <strain evidence="8 9">ID05-A0528</strain>
    </source>
</reference>